<proteinExistence type="predicted"/>
<keyword evidence="2" id="KW-1185">Reference proteome</keyword>
<organism evidence="1 2">
    <name type="scientific">Stackebrandtia albiflava</name>
    <dbReference type="NCBI Taxonomy" id="406432"/>
    <lineage>
        <taxon>Bacteria</taxon>
        <taxon>Bacillati</taxon>
        <taxon>Actinomycetota</taxon>
        <taxon>Actinomycetes</taxon>
        <taxon>Glycomycetales</taxon>
        <taxon>Glycomycetaceae</taxon>
        <taxon>Stackebrandtia</taxon>
    </lineage>
</organism>
<dbReference type="AlphaFoldDB" id="A0A562VDF9"/>
<gene>
    <name evidence="1" type="ORF">LX16_1638</name>
</gene>
<evidence type="ECO:0000313" key="1">
    <source>
        <dbReference type="EMBL" id="TWJ15919.1"/>
    </source>
</evidence>
<sequence length="65" mass="7545">MKLFATIGDLMLSKVLPHESASAACPTRSWYQYKCVQGRRRLRRRCTDTPQCTTTCTAWTYYSMC</sequence>
<name>A0A562VDF9_9ACTN</name>
<protein>
    <submittedName>
        <fullName evidence="1">Uncharacterized protein</fullName>
    </submittedName>
</protein>
<evidence type="ECO:0000313" key="2">
    <source>
        <dbReference type="Proteomes" id="UP000321617"/>
    </source>
</evidence>
<comment type="caution">
    <text evidence="1">The sequence shown here is derived from an EMBL/GenBank/DDBJ whole genome shotgun (WGS) entry which is preliminary data.</text>
</comment>
<dbReference type="Proteomes" id="UP000321617">
    <property type="component" value="Unassembled WGS sequence"/>
</dbReference>
<accession>A0A562VDF9</accession>
<dbReference type="EMBL" id="VLLL01000005">
    <property type="protein sequence ID" value="TWJ15919.1"/>
    <property type="molecule type" value="Genomic_DNA"/>
</dbReference>
<dbReference type="OrthoDB" id="4250947at2"/>
<dbReference type="RefSeq" id="WP_147135416.1">
    <property type="nucleotide sequence ID" value="NZ_BAABIJ010000001.1"/>
</dbReference>
<reference evidence="1 2" key="1">
    <citation type="journal article" date="2013" name="Stand. Genomic Sci.">
        <title>Genomic Encyclopedia of Type Strains, Phase I: The one thousand microbial genomes (KMG-I) project.</title>
        <authorList>
            <person name="Kyrpides N.C."/>
            <person name="Woyke T."/>
            <person name="Eisen J.A."/>
            <person name="Garrity G."/>
            <person name="Lilburn T.G."/>
            <person name="Beck B.J."/>
            <person name="Whitman W.B."/>
            <person name="Hugenholtz P."/>
            <person name="Klenk H.P."/>
        </authorList>
    </citation>
    <scope>NUCLEOTIDE SEQUENCE [LARGE SCALE GENOMIC DNA]</scope>
    <source>
        <strain evidence="1 2">DSM 45044</strain>
    </source>
</reference>